<dbReference type="InterPro" id="IPR017896">
    <property type="entry name" value="4Fe4S_Fe-S-bd"/>
</dbReference>
<dbReference type="EMBL" id="PFNG01000035">
    <property type="protein sequence ID" value="PIZ41965.1"/>
    <property type="molecule type" value="Genomic_DNA"/>
</dbReference>
<dbReference type="Proteomes" id="UP000230956">
    <property type="component" value="Unassembled WGS sequence"/>
</dbReference>
<reference evidence="6" key="1">
    <citation type="submission" date="2017-09" db="EMBL/GenBank/DDBJ databases">
        <title>Depth-based differentiation of microbial function through sediment-hosted aquifers and enrichment of novel symbionts in the deep terrestrial subsurface.</title>
        <authorList>
            <person name="Probst A.J."/>
            <person name="Ladd B."/>
            <person name="Jarett J.K."/>
            <person name="Geller-Mcgrath D.E."/>
            <person name="Sieber C.M.K."/>
            <person name="Emerson J.B."/>
            <person name="Anantharaman K."/>
            <person name="Thomas B.C."/>
            <person name="Malmstrom R."/>
            <person name="Stieglmeier M."/>
            <person name="Klingl A."/>
            <person name="Woyke T."/>
            <person name="Ryan C.M."/>
            <person name="Banfield J.F."/>
        </authorList>
    </citation>
    <scope>NUCLEOTIDE SEQUENCE [LARGE SCALE GENOMIC DNA]</scope>
</reference>
<organism evidence="5 6">
    <name type="scientific">Candidatus Aquicultor secundus</name>
    <dbReference type="NCBI Taxonomy" id="1973895"/>
    <lineage>
        <taxon>Bacteria</taxon>
        <taxon>Bacillati</taxon>
        <taxon>Actinomycetota</taxon>
        <taxon>Candidatus Aquicultoria</taxon>
        <taxon>Candidatus Aquicultorales</taxon>
        <taxon>Candidatus Aquicultoraceae</taxon>
        <taxon>Candidatus Aquicultor</taxon>
    </lineage>
</organism>
<feature type="domain" description="4Fe-4S ferredoxin-type" evidence="4">
    <location>
        <begin position="223"/>
        <end position="254"/>
    </location>
</feature>
<dbReference type="PANTHER" id="PTHR40447:SF1">
    <property type="entry name" value="ANAEROBIC SULFITE REDUCTASE SUBUNIT A"/>
    <property type="match status" value="1"/>
</dbReference>
<dbReference type="InterPro" id="IPR017900">
    <property type="entry name" value="4Fe4S_Fe_S_CS"/>
</dbReference>
<gene>
    <name evidence="5" type="ORF">COY37_01280</name>
</gene>
<name>A0A2M7TAG6_9ACTN</name>
<protein>
    <recommendedName>
        <fullName evidence="4">4Fe-4S ferredoxin-type domain-containing protein</fullName>
    </recommendedName>
</protein>
<dbReference type="PROSITE" id="PS00198">
    <property type="entry name" value="4FE4S_FER_1"/>
    <property type="match status" value="1"/>
</dbReference>
<evidence type="ECO:0000259" key="4">
    <source>
        <dbReference type="PROSITE" id="PS51379"/>
    </source>
</evidence>
<evidence type="ECO:0000313" key="6">
    <source>
        <dbReference type="Proteomes" id="UP000230956"/>
    </source>
</evidence>
<evidence type="ECO:0000313" key="5">
    <source>
        <dbReference type="EMBL" id="PIZ41965.1"/>
    </source>
</evidence>
<keyword evidence="1" id="KW-0479">Metal-binding</keyword>
<keyword evidence="2" id="KW-0408">Iron</keyword>
<feature type="non-terminal residue" evidence="5">
    <location>
        <position position="287"/>
    </location>
</feature>
<dbReference type="Pfam" id="PF17179">
    <property type="entry name" value="Fer4_22"/>
    <property type="match status" value="1"/>
</dbReference>
<evidence type="ECO:0000256" key="2">
    <source>
        <dbReference type="ARBA" id="ARBA00023004"/>
    </source>
</evidence>
<dbReference type="GO" id="GO:0051536">
    <property type="term" value="F:iron-sulfur cluster binding"/>
    <property type="evidence" value="ECO:0007669"/>
    <property type="project" value="UniProtKB-KW"/>
</dbReference>
<dbReference type="RefSeq" id="WP_286975641.1">
    <property type="nucleotide sequence ID" value="NZ_PEXG01000137.1"/>
</dbReference>
<accession>A0A2M7TAG6</accession>
<keyword evidence="3" id="KW-0411">Iron-sulfur</keyword>
<sequence length="287" mass="31504">MVTKILPAGNIQSWIDKLVASYGVYAPVEVEGASSFKQIKAGQAPAFDARTDLSPKGIIFKQVEKILSYKKDENGIAIEYAPEEETKTVIFGLRPCDARSFTLTDKPFLDPVMPENKYAERRKHTALVTMACNKACNTCFCTSVGGAPDEKVGDVWMMNLDGRYIVEALTEAGEELLKTAGSLSDATVDDEAAAKRIGETVAASMEKLEVPSAKALDNLFTDEAFWQNLTAKCLSCGACTFVCPTCYCFDVKDDGTVKSGDRYRGWDSCMFFQYNRAAGGHNPREFH</sequence>
<dbReference type="GO" id="GO:0046872">
    <property type="term" value="F:metal ion binding"/>
    <property type="evidence" value="ECO:0007669"/>
    <property type="project" value="UniProtKB-KW"/>
</dbReference>
<proteinExistence type="predicted"/>
<dbReference type="AlphaFoldDB" id="A0A2M7TAG6"/>
<evidence type="ECO:0000256" key="3">
    <source>
        <dbReference type="ARBA" id="ARBA00023014"/>
    </source>
</evidence>
<dbReference type="PANTHER" id="PTHR40447">
    <property type="entry name" value="ANAEROBIC SULFITE REDUCTASE SUBUNIT A"/>
    <property type="match status" value="1"/>
</dbReference>
<evidence type="ECO:0000256" key="1">
    <source>
        <dbReference type="ARBA" id="ARBA00022723"/>
    </source>
</evidence>
<dbReference type="PROSITE" id="PS51379">
    <property type="entry name" value="4FE4S_FER_2"/>
    <property type="match status" value="1"/>
</dbReference>
<dbReference type="SUPFAM" id="SSF46548">
    <property type="entry name" value="alpha-helical ferredoxin"/>
    <property type="match status" value="1"/>
</dbReference>
<comment type="caution">
    <text evidence="5">The sequence shown here is derived from an EMBL/GenBank/DDBJ whole genome shotgun (WGS) entry which is preliminary data.</text>
</comment>